<evidence type="ECO:0000313" key="10">
    <source>
        <dbReference type="EMBL" id="PVY42785.1"/>
    </source>
</evidence>
<dbReference type="SUPFAM" id="SSF53448">
    <property type="entry name" value="Nucleotide-diphospho-sugar transferases"/>
    <property type="match status" value="1"/>
</dbReference>
<name>A0A2U1B286_9BACT</name>
<feature type="transmembrane region" description="Helical" evidence="8">
    <location>
        <begin position="235"/>
        <end position="256"/>
    </location>
</feature>
<dbReference type="GO" id="GO:0009103">
    <property type="term" value="P:lipopolysaccharide biosynthetic process"/>
    <property type="evidence" value="ECO:0007669"/>
    <property type="project" value="UniProtKB-KW"/>
</dbReference>
<evidence type="ECO:0000313" key="11">
    <source>
        <dbReference type="Proteomes" id="UP000245959"/>
    </source>
</evidence>
<keyword evidence="5" id="KW-0448">Lipopolysaccharide biosynthesis</keyword>
<dbReference type="OrthoDB" id="9802649at2"/>
<evidence type="ECO:0000256" key="8">
    <source>
        <dbReference type="SAM" id="Phobius"/>
    </source>
</evidence>
<dbReference type="Proteomes" id="UP000245959">
    <property type="component" value="Unassembled WGS sequence"/>
</dbReference>
<dbReference type="PANTHER" id="PTHR48090">
    <property type="entry name" value="UNDECAPRENYL-PHOSPHATE 4-DEOXY-4-FORMAMIDO-L-ARABINOSE TRANSFERASE-RELATED"/>
    <property type="match status" value="1"/>
</dbReference>
<evidence type="ECO:0000256" key="6">
    <source>
        <dbReference type="ARBA" id="ARBA00022989"/>
    </source>
</evidence>
<evidence type="ECO:0000256" key="7">
    <source>
        <dbReference type="ARBA" id="ARBA00023136"/>
    </source>
</evidence>
<reference evidence="10 11" key="1">
    <citation type="submission" date="2018-04" db="EMBL/GenBank/DDBJ databases">
        <title>Genomic Encyclopedia of Type Strains, Phase IV (KMG-IV): sequencing the most valuable type-strain genomes for metagenomic binning, comparative biology and taxonomic classification.</title>
        <authorList>
            <person name="Goeker M."/>
        </authorList>
    </citation>
    <scope>NUCLEOTIDE SEQUENCE [LARGE SCALE GENOMIC DNA]</scope>
    <source>
        <strain evidence="10 11">DSM 14823</strain>
    </source>
</reference>
<keyword evidence="7 8" id="KW-0472">Membrane</keyword>
<keyword evidence="6 8" id="KW-1133">Transmembrane helix</keyword>
<gene>
    <name evidence="10" type="ORF">C8D82_11094</name>
</gene>
<dbReference type="InterPro" id="IPR001173">
    <property type="entry name" value="Glyco_trans_2-like"/>
</dbReference>
<organism evidence="10 11">
    <name type="scientific">Victivallis vadensis</name>
    <dbReference type="NCBI Taxonomy" id="172901"/>
    <lineage>
        <taxon>Bacteria</taxon>
        <taxon>Pseudomonadati</taxon>
        <taxon>Lentisphaerota</taxon>
        <taxon>Lentisphaeria</taxon>
        <taxon>Victivallales</taxon>
        <taxon>Victivallaceae</taxon>
        <taxon>Victivallis</taxon>
    </lineage>
</organism>
<dbReference type="GO" id="GO:0005886">
    <property type="term" value="C:plasma membrane"/>
    <property type="evidence" value="ECO:0007669"/>
    <property type="project" value="TreeGrafter"/>
</dbReference>
<dbReference type="Pfam" id="PF00535">
    <property type="entry name" value="Glycos_transf_2"/>
    <property type="match status" value="1"/>
</dbReference>
<evidence type="ECO:0000256" key="3">
    <source>
        <dbReference type="ARBA" id="ARBA00022679"/>
    </source>
</evidence>
<dbReference type="AlphaFoldDB" id="A0A2U1B286"/>
<dbReference type="GeneID" id="78295008"/>
<keyword evidence="2" id="KW-0328">Glycosyltransferase</keyword>
<dbReference type="EMBL" id="QEKH01000010">
    <property type="protein sequence ID" value="PVY42785.1"/>
    <property type="molecule type" value="Genomic_DNA"/>
</dbReference>
<dbReference type="InterPro" id="IPR029044">
    <property type="entry name" value="Nucleotide-diphossugar_trans"/>
</dbReference>
<keyword evidence="1" id="KW-1003">Cell membrane</keyword>
<dbReference type="InterPro" id="IPR050256">
    <property type="entry name" value="Glycosyltransferase_2"/>
</dbReference>
<evidence type="ECO:0000256" key="1">
    <source>
        <dbReference type="ARBA" id="ARBA00022475"/>
    </source>
</evidence>
<evidence type="ECO:0000256" key="4">
    <source>
        <dbReference type="ARBA" id="ARBA00022692"/>
    </source>
</evidence>
<evidence type="ECO:0000259" key="9">
    <source>
        <dbReference type="Pfam" id="PF00535"/>
    </source>
</evidence>
<keyword evidence="4 8" id="KW-0812">Transmembrane</keyword>
<evidence type="ECO:0000256" key="2">
    <source>
        <dbReference type="ARBA" id="ARBA00022676"/>
    </source>
</evidence>
<keyword evidence="3 10" id="KW-0808">Transferase</keyword>
<dbReference type="PANTHER" id="PTHR48090:SF3">
    <property type="entry name" value="UNDECAPRENYL-PHOSPHATE 4-DEOXY-4-FORMAMIDO-L-ARABINOSE TRANSFERASE"/>
    <property type="match status" value="1"/>
</dbReference>
<feature type="transmembrane region" description="Helical" evidence="8">
    <location>
        <begin position="268"/>
        <end position="291"/>
    </location>
</feature>
<protein>
    <submittedName>
        <fullName evidence="10">Undecaprenyl-phosphate 4-deoxy-4-formamido-L-arabinose transferase</fullName>
    </submittedName>
</protein>
<sequence>MENPNIIQYISVVVPVYNEEGCLQELIDRTIRALDSTGKKYEFILVDDGSRDASAEIMRKAAEAKPDQVIACILNRNYGQHSAIMAGFSLVRGDLVITLDADLQNPPEEIPNLVAAAERGNDVVGTVRQNRQDTWFRRTASKIVNRVAQKATGVKMHDYGCMLRAYRSHVVKAMLQCNERSTFIPVLGNSFARNTCEIPVAHSERAVGDSKYSLMKLINLQFNMLTCMTTAPLRVLTWFGMLAAFCGFLLSLYIIIRRITDGDTWTNGGVFTLFAVMFVFMGIQMVGIGMIGEYIGRIYTDVRNRPRYFIESIIGRKEEKE</sequence>
<keyword evidence="11" id="KW-1185">Reference proteome</keyword>
<dbReference type="Gene3D" id="3.90.550.10">
    <property type="entry name" value="Spore Coat Polysaccharide Biosynthesis Protein SpsA, Chain A"/>
    <property type="match status" value="1"/>
</dbReference>
<evidence type="ECO:0000256" key="5">
    <source>
        <dbReference type="ARBA" id="ARBA00022985"/>
    </source>
</evidence>
<accession>A0A2U1B286</accession>
<proteinExistence type="predicted"/>
<feature type="domain" description="Glycosyltransferase 2-like" evidence="9">
    <location>
        <begin position="11"/>
        <end position="172"/>
    </location>
</feature>
<dbReference type="RefSeq" id="WP_116883696.1">
    <property type="nucleotide sequence ID" value="NZ_CABMMC010000015.1"/>
</dbReference>
<dbReference type="CDD" id="cd04187">
    <property type="entry name" value="DPM1_like_bac"/>
    <property type="match status" value="1"/>
</dbReference>
<comment type="caution">
    <text evidence="10">The sequence shown here is derived from an EMBL/GenBank/DDBJ whole genome shotgun (WGS) entry which is preliminary data.</text>
</comment>
<dbReference type="GO" id="GO:0099621">
    <property type="term" value="F:undecaprenyl-phosphate 4-deoxy-4-formamido-L-arabinose transferase activity"/>
    <property type="evidence" value="ECO:0007669"/>
    <property type="project" value="TreeGrafter"/>
</dbReference>